<proteinExistence type="inferred from homology"/>
<dbReference type="EMBL" id="CP019236">
    <property type="protein sequence ID" value="APW37755.1"/>
    <property type="molecule type" value="Genomic_DNA"/>
</dbReference>
<sequence>MEPILWFGWFRADIIAEYAELFWRGLQMTIAVTLICIVQGTCLGLAIGMARVAEARHAPARQLCKYLLRWPSTVYVSFFRGTPLFVQILLIHFAVLPLFINPADGLLISGDTARSIKQNYGAFVSGIVALTLNAGAYISEIFRAGIQSIDKGQVEASRSLGMSFRRTMFHVVLPQAFRRMLPPLGNNAISLLKDSSLISAIGLAELAYAARTVAGAYSRYWEPYLTISLMYWMLTLGLAYGIKKLETRYGRGDSR</sequence>
<keyword evidence="9 11" id="KW-1133">Transmembrane helix</keyword>
<evidence type="ECO:0000256" key="10">
    <source>
        <dbReference type="ARBA" id="ARBA00023136"/>
    </source>
</evidence>
<evidence type="ECO:0000259" key="12">
    <source>
        <dbReference type="PROSITE" id="PS50928"/>
    </source>
</evidence>
<dbReference type="GO" id="GO:0022857">
    <property type="term" value="F:transmembrane transporter activity"/>
    <property type="evidence" value="ECO:0007669"/>
    <property type="project" value="InterPro"/>
</dbReference>
<dbReference type="Pfam" id="PF00528">
    <property type="entry name" value="BPD_transp_1"/>
    <property type="match status" value="1"/>
</dbReference>
<dbReference type="GO" id="GO:0043190">
    <property type="term" value="C:ATP-binding cassette (ABC) transporter complex"/>
    <property type="evidence" value="ECO:0007669"/>
    <property type="project" value="InterPro"/>
</dbReference>
<keyword evidence="6" id="KW-1003">Cell membrane</keyword>
<reference evidence="13 14" key="1">
    <citation type="submission" date="2017-01" db="EMBL/GenBank/DDBJ databases">
        <authorList>
            <person name="Mah S.A."/>
            <person name="Swanson W.J."/>
            <person name="Moy G.W."/>
            <person name="Vacquier V.D."/>
        </authorList>
    </citation>
    <scope>NUCLEOTIDE SEQUENCE [LARGE SCALE GENOMIC DNA]</scope>
    <source>
        <strain evidence="13 14">DCY110</strain>
    </source>
</reference>
<dbReference type="InterPro" id="IPR010065">
    <property type="entry name" value="AA_ABC_transptr_permease_3TM"/>
</dbReference>
<dbReference type="PANTHER" id="PTHR30614">
    <property type="entry name" value="MEMBRANE COMPONENT OF AMINO ACID ABC TRANSPORTER"/>
    <property type="match status" value="1"/>
</dbReference>
<evidence type="ECO:0000256" key="7">
    <source>
        <dbReference type="ARBA" id="ARBA00022692"/>
    </source>
</evidence>
<dbReference type="RefSeq" id="WP_076199595.1">
    <property type="nucleotide sequence ID" value="NZ_CP019236.1"/>
</dbReference>
<keyword evidence="8" id="KW-0029">Amino-acid transport</keyword>
<comment type="similarity">
    <text evidence="3">Belongs to the binding-protein-dependent transport system permease family. HisMQ subfamily.</text>
</comment>
<dbReference type="PANTHER" id="PTHR30614:SF20">
    <property type="entry name" value="GLUTAMINE TRANSPORT SYSTEM PERMEASE PROTEIN GLNP"/>
    <property type="match status" value="1"/>
</dbReference>
<name>A0A1P8JVH9_9BURK</name>
<dbReference type="GO" id="GO:0006865">
    <property type="term" value="P:amino acid transport"/>
    <property type="evidence" value="ECO:0007669"/>
    <property type="project" value="UniProtKB-KW"/>
</dbReference>
<evidence type="ECO:0000313" key="14">
    <source>
        <dbReference type="Proteomes" id="UP000186609"/>
    </source>
</evidence>
<feature type="transmembrane region" description="Helical" evidence="11">
    <location>
        <begin position="30"/>
        <end position="53"/>
    </location>
</feature>
<comment type="function">
    <text evidence="1">Part of the binding-protein-dependent transport system for glutamine; probably responsible for the translocation of the substrate across the membrane.</text>
</comment>
<dbReference type="FunFam" id="1.10.3720.10:FF:000033">
    <property type="entry name" value="Polar amino acid ABC transporter permease"/>
    <property type="match status" value="1"/>
</dbReference>
<dbReference type="SUPFAM" id="SSF161098">
    <property type="entry name" value="MetI-like"/>
    <property type="match status" value="1"/>
</dbReference>
<keyword evidence="7 11" id="KW-0812">Transmembrane</keyword>
<evidence type="ECO:0000256" key="9">
    <source>
        <dbReference type="ARBA" id="ARBA00022989"/>
    </source>
</evidence>
<keyword evidence="14" id="KW-1185">Reference proteome</keyword>
<dbReference type="InterPro" id="IPR043429">
    <property type="entry name" value="ArtM/GltK/GlnP/TcyL/YhdX-like"/>
</dbReference>
<dbReference type="InterPro" id="IPR000515">
    <property type="entry name" value="MetI-like"/>
</dbReference>
<evidence type="ECO:0000313" key="13">
    <source>
        <dbReference type="EMBL" id="APW37755.1"/>
    </source>
</evidence>
<organism evidence="13 14">
    <name type="scientific">Rhodoferax koreensis</name>
    <dbReference type="NCBI Taxonomy" id="1842727"/>
    <lineage>
        <taxon>Bacteria</taxon>
        <taxon>Pseudomonadati</taxon>
        <taxon>Pseudomonadota</taxon>
        <taxon>Betaproteobacteria</taxon>
        <taxon>Burkholderiales</taxon>
        <taxon>Comamonadaceae</taxon>
        <taxon>Rhodoferax</taxon>
    </lineage>
</organism>
<dbReference type="Proteomes" id="UP000186609">
    <property type="component" value="Chromosome"/>
</dbReference>
<evidence type="ECO:0000256" key="3">
    <source>
        <dbReference type="ARBA" id="ARBA00010072"/>
    </source>
</evidence>
<evidence type="ECO:0000256" key="1">
    <source>
        <dbReference type="ARBA" id="ARBA00003159"/>
    </source>
</evidence>
<dbReference type="InterPro" id="IPR035906">
    <property type="entry name" value="MetI-like_sf"/>
</dbReference>
<protein>
    <recommendedName>
        <fullName evidence="4">Putative glutamine transport system permease protein GlnP</fullName>
    </recommendedName>
</protein>
<keyword evidence="10 11" id="KW-0472">Membrane</keyword>
<evidence type="ECO:0000256" key="6">
    <source>
        <dbReference type="ARBA" id="ARBA00022475"/>
    </source>
</evidence>
<feature type="domain" description="ABC transmembrane type-1" evidence="12">
    <location>
        <begin position="26"/>
        <end position="242"/>
    </location>
</feature>
<evidence type="ECO:0000256" key="4">
    <source>
        <dbReference type="ARBA" id="ARBA00016506"/>
    </source>
</evidence>
<dbReference type="KEGG" id="rhy:RD110_11575"/>
<feature type="transmembrane region" description="Helical" evidence="11">
    <location>
        <begin position="74"/>
        <end position="100"/>
    </location>
</feature>
<comment type="subcellular location">
    <subcellularLocation>
        <location evidence="2">Cell inner membrane</location>
        <topology evidence="2">Multi-pass membrane protein</topology>
    </subcellularLocation>
    <subcellularLocation>
        <location evidence="11">Cell membrane</location>
        <topology evidence="11">Multi-pass membrane protein</topology>
    </subcellularLocation>
</comment>
<dbReference type="AlphaFoldDB" id="A0A1P8JVH9"/>
<dbReference type="CDD" id="cd06261">
    <property type="entry name" value="TM_PBP2"/>
    <property type="match status" value="1"/>
</dbReference>
<dbReference type="STRING" id="1842727.RD110_11575"/>
<evidence type="ECO:0000256" key="5">
    <source>
        <dbReference type="ARBA" id="ARBA00022448"/>
    </source>
</evidence>
<evidence type="ECO:0000256" key="8">
    <source>
        <dbReference type="ARBA" id="ARBA00022970"/>
    </source>
</evidence>
<evidence type="ECO:0000256" key="11">
    <source>
        <dbReference type="RuleBase" id="RU363032"/>
    </source>
</evidence>
<dbReference type="OrthoDB" id="7026155at2"/>
<dbReference type="PROSITE" id="PS50928">
    <property type="entry name" value="ABC_TM1"/>
    <property type="match status" value="1"/>
</dbReference>
<keyword evidence="5 11" id="KW-0813">Transport</keyword>
<feature type="transmembrane region" description="Helical" evidence="11">
    <location>
        <begin position="120"/>
        <end position="138"/>
    </location>
</feature>
<gene>
    <name evidence="13" type="ORF">RD110_11575</name>
</gene>
<dbReference type="NCBIfam" id="TIGR01726">
    <property type="entry name" value="HEQRo_perm_3TM"/>
    <property type="match status" value="1"/>
</dbReference>
<evidence type="ECO:0000256" key="2">
    <source>
        <dbReference type="ARBA" id="ARBA00004429"/>
    </source>
</evidence>
<accession>A0A1P8JVH9</accession>
<dbReference type="Gene3D" id="1.10.3720.10">
    <property type="entry name" value="MetI-like"/>
    <property type="match status" value="1"/>
</dbReference>
<feature type="transmembrane region" description="Helical" evidence="11">
    <location>
        <begin position="223"/>
        <end position="242"/>
    </location>
</feature>